<name>A0A347ZRL0_9CHLR</name>
<dbReference type="EMBL" id="QUMS01000001">
    <property type="protein sequence ID" value="REG11503.1"/>
    <property type="molecule type" value="Genomic_DNA"/>
</dbReference>
<proteinExistence type="predicted"/>
<keyword evidence="3" id="KW-1185">Reference proteome</keyword>
<evidence type="ECO:0000256" key="1">
    <source>
        <dbReference type="SAM" id="Phobius"/>
    </source>
</evidence>
<gene>
    <name evidence="2" type="ORF">DFR64_1392</name>
</gene>
<evidence type="ECO:0008006" key="4">
    <source>
        <dbReference type="Google" id="ProtNLM"/>
    </source>
</evidence>
<evidence type="ECO:0000313" key="2">
    <source>
        <dbReference type="EMBL" id="REG11503.1"/>
    </source>
</evidence>
<protein>
    <recommendedName>
        <fullName evidence="4">Sporulation protein YjcZ</fullName>
    </recommendedName>
</protein>
<evidence type="ECO:0000313" key="3">
    <source>
        <dbReference type="Proteomes" id="UP000256388"/>
    </source>
</evidence>
<dbReference type="RefSeq" id="WP_116224632.1">
    <property type="nucleotide sequence ID" value="NZ_AP018437.1"/>
</dbReference>
<accession>A0A347ZRL0</accession>
<sequence length="67" mass="7772">MDNRNSGCLSGLLKLFFLDKIYGWFQRRFGYGSGSCMGCGCGTIFLLIFIWIFLSIIFGTDWFRFSF</sequence>
<reference evidence="2 3" key="1">
    <citation type="submission" date="2018-08" db="EMBL/GenBank/DDBJ databases">
        <title>Genomic Encyclopedia of Type Strains, Phase IV (KMG-IV): sequencing the most valuable type-strain genomes for metagenomic binning, comparative biology and taxonomic classification.</title>
        <authorList>
            <person name="Goeker M."/>
        </authorList>
    </citation>
    <scope>NUCLEOTIDE SEQUENCE [LARGE SCALE GENOMIC DNA]</scope>
    <source>
        <strain evidence="2 3">DSM 23923</strain>
    </source>
</reference>
<keyword evidence="1" id="KW-0812">Transmembrane</keyword>
<comment type="caution">
    <text evidence="2">The sequence shown here is derived from an EMBL/GenBank/DDBJ whole genome shotgun (WGS) entry which is preliminary data.</text>
</comment>
<dbReference type="Proteomes" id="UP000256388">
    <property type="component" value="Unassembled WGS sequence"/>
</dbReference>
<feature type="transmembrane region" description="Helical" evidence="1">
    <location>
        <begin position="36"/>
        <end position="58"/>
    </location>
</feature>
<keyword evidence="1" id="KW-0472">Membrane</keyword>
<organism evidence="2 3">
    <name type="scientific">Pelolinea submarina</name>
    <dbReference type="NCBI Taxonomy" id="913107"/>
    <lineage>
        <taxon>Bacteria</taxon>
        <taxon>Bacillati</taxon>
        <taxon>Chloroflexota</taxon>
        <taxon>Anaerolineae</taxon>
        <taxon>Anaerolineales</taxon>
        <taxon>Anaerolineaceae</taxon>
        <taxon>Pelolinea</taxon>
    </lineage>
</organism>
<dbReference type="AlphaFoldDB" id="A0A347ZRL0"/>
<keyword evidence="1" id="KW-1133">Transmembrane helix</keyword>